<reference evidence="2 3" key="1">
    <citation type="journal article" date="2016" name="Biochim. Biophys. Acta">
        <title>Photochemical characterization of actinorhodopsin and its functional existence in the natural host.</title>
        <authorList>
            <person name="Nakamura S."/>
            <person name="Kikukawa T."/>
            <person name="Tamogami J."/>
            <person name="Kamiya M."/>
            <person name="Aizawa T."/>
            <person name="Hahn M.W."/>
            <person name="Ihara K."/>
            <person name="Kamo N."/>
            <person name="Demura M."/>
        </authorList>
    </citation>
    <scope>NUCLEOTIDE SEQUENCE [LARGE SCALE GENOMIC DNA]</scope>
    <source>
        <strain evidence="2 3">MWH-Dar1</strain>
    </source>
</reference>
<dbReference type="EMBL" id="CP015208">
    <property type="protein sequence ID" value="AOY55716.1"/>
    <property type="molecule type" value="Genomic_DNA"/>
</dbReference>
<sequence length="87" mass="9323">MRRDWIEITGIWAAVLALALWLVFQPGATAIAAETYSGAILAGALATVSAIQLRSQRAEGFVRRLVYVAGGSYLILALASLFMLLRG</sequence>
<dbReference type="OrthoDB" id="9960287at2"/>
<keyword evidence="1" id="KW-1133">Transmembrane helix</keyword>
<evidence type="ECO:0000313" key="2">
    <source>
        <dbReference type="EMBL" id="AOY55716.1"/>
    </source>
</evidence>
<dbReference type="Proteomes" id="UP000243784">
    <property type="component" value="Chromosome"/>
</dbReference>
<proteinExistence type="predicted"/>
<keyword evidence="1" id="KW-0472">Membrane</keyword>
<feature type="transmembrane region" description="Helical" evidence="1">
    <location>
        <begin position="5"/>
        <end position="24"/>
    </location>
</feature>
<dbReference type="RefSeq" id="WP_070954228.1">
    <property type="nucleotide sequence ID" value="NZ_CP015208.1"/>
</dbReference>
<evidence type="ECO:0000313" key="3">
    <source>
        <dbReference type="Proteomes" id="UP000243784"/>
    </source>
</evidence>
<dbReference type="KEGG" id="rpla:A4Z71_01545"/>
<evidence type="ECO:0000256" key="1">
    <source>
        <dbReference type="SAM" id="Phobius"/>
    </source>
</evidence>
<dbReference type="STRING" id="535712.A4Z71_01545"/>
<gene>
    <name evidence="2" type="ORF">A4Z71_01545</name>
</gene>
<name>A0A1D9DY36_9MICO</name>
<feature type="transmembrane region" description="Helical" evidence="1">
    <location>
        <begin position="65"/>
        <end position="85"/>
    </location>
</feature>
<organism evidence="2 3">
    <name type="scientific">Candidatus Rhodoluna planktonica</name>
    <dbReference type="NCBI Taxonomy" id="535712"/>
    <lineage>
        <taxon>Bacteria</taxon>
        <taxon>Bacillati</taxon>
        <taxon>Actinomycetota</taxon>
        <taxon>Actinomycetes</taxon>
        <taxon>Micrococcales</taxon>
        <taxon>Microbacteriaceae</taxon>
        <taxon>Luna cluster</taxon>
        <taxon>Luna-1 subcluster</taxon>
        <taxon>Rhodoluna</taxon>
    </lineage>
</organism>
<dbReference type="AlphaFoldDB" id="A0A1D9DY36"/>
<protein>
    <submittedName>
        <fullName evidence="2">Uncharacterized protein</fullName>
    </submittedName>
</protein>
<feature type="transmembrane region" description="Helical" evidence="1">
    <location>
        <begin position="36"/>
        <end position="53"/>
    </location>
</feature>
<keyword evidence="3" id="KW-1185">Reference proteome</keyword>
<keyword evidence="1" id="KW-0812">Transmembrane</keyword>
<accession>A0A1D9DY36</accession>